<sequence>FTVVNHLGKKKVLHLRARYNEFGNELRVRFEGVVLYENVETSVSRIITFKTRKVRNIIYLKTLKVLKSNADTTDENIIEEMLPVFYSKEHTEGSFYLYQQGNGNYIFATGSVPSFYCARS</sequence>
<dbReference type="EMBL" id="AAGXGX010000035">
    <property type="protein sequence ID" value="EBS9878518.1"/>
    <property type="molecule type" value="Genomic_DNA"/>
</dbReference>
<feature type="non-terminal residue" evidence="1">
    <location>
        <position position="1"/>
    </location>
</feature>
<accession>A0A5V1ADN4</accession>
<comment type="caution">
    <text evidence="1">The sequence shown here is derived from an EMBL/GenBank/DDBJ whole genome shotgun (WGS) entry which is preliminary data.</text>
</comment>
<evidence type="ECO:0000313" key="1">
    <source>
        <dbReference type="EMBL" id="EBS9878518.1"/>
    </source>
</evidence>
<organism evidence="1">
    <name type="scientific">Salmonella enterica</name>
    <name type="common">Salmonella choleraesuis</name>
    <dbReference type="NCBI Taxonomy" id="28901"/>
    <lineage>
        <taxon>Bacteria</taxon>
        <taxon>Pseudomonadati</taxon>
        <taxon>Pseudomonadota</taxon>
        <taxon>Gammaproteobacteria</taxon>
        <taxon>Enterobacterales</taxon>
        <taxon>Enterobacteriaceae</taxon>
        <taxon>Salmonella</taxon>
    </lineage>
</organism>
<name>A0A5V1ADN4_SALER</name>
<gene>
    <name evidence="1" type="ORF">CEJ02_23190</name>
</gene>
<reference evidence="1" key="1">
    <citation type="submission" date="2018-07" db="EMBL/GenBank/DDBJ databases">
        <authorList>
            <consortium name="GenomeTrakr network: Whole genome sequencing for foodborne pathogen traceback"/>
        </authorList>
    </citation>
    <scope>NUCLEOTIDE SEQUENCE</scope>
    <source>
        <strain evidence="1">CFSAN065048</strain>
    </source>
</reference>
<dbReference type="AlphaFoldDB" id="A0A5V1ADN4"/>
<protein>
    <submittedName>
        <fullName evidence="1">Uncharacterized protein</fullName>
    </submittedName>
</protein>
<proteinExistence type="predicted"/>